<dbReference type="Gene3D" id="3.40.190.170">
    <property type="entry name" value="Bacterial extracellular solute-binding protein, family 7"/>
    <property type="match status" value="1"/>
</dbReference>
<name>A0ABV1GEE3_9FIRM</name>
<dbReference type="PANTHER" id="PTHR33376:SF2">
    <property type="entry name" value="DICARBOXYLATE-BINDING PERIPLASMIC PROTEIN"/>
    <property type="match status" value="1"/>
</dbReference>
<dbReference type="EMBL" id="JBBMFA010000080">
    <property type="protein sequence ID" value="MEQ2520058.1"/>
    <property type="molecule type" value="Genomic_DNA"/>
</dbReference>
<dbReference type="RefSeq" id="WP_349215501.1">
    <property type="nucleotide sequence ID" value="NZ_JBBMFA010000080.1"/>
</dbReference>
<accession>A0ABV1GEE3</accession>
<evidence type="ECO:0000313" key="3">
    <source>
        <dbReference type="EMBL" id="MEQ2520058.1"/>
    </source>
</evidence>
<dbReference type="NCBIfam" id="NF037995">
    <property type="entry name" value="TRAP_S1"/>
    <property type="match status" value="1"/>
</dbReference>
<evidence type="ECO:0000256" key="2">
    <source>
        <dbReference type="SAM" id="SignalP"/>
    </source>
</evidence>
<feature type="chain" id="PRO_5047064784" evidence="2">
    <location>
        <begin position="23"/>
        <end position="355"/>
    </location>
</feature>
<evidence type="ECO:0000313" key="4">
    <source>
        <dbReference type="Proteomes" id="UP001477672"/>
    </source>
</evidence>
<dbReference type="NCBIfam" id="TIGR00787">
    <property type="entry name" value="dctP"/>
    <property type="match status" value="1"/>
</dbReference>
<reference evidence="3 4" key="1">
    <citation type="submission" date="2024-03" db="EMBL/GenBank/DDBJ databases">
        <title>Human intestinal bacterial collection.</title>
        <authorList>
            <person name="Pauvert C."/>
            <person name="Hitch T.C.A."/>
            <person name="Clavel T."/>
        </authorList>
    </citation>
    <scope>NUCLEOTIDE SEQUENCE [LARGE SCALE GENOMIC DNA]</scope>
    <source>
        <strain evidence="3 4">CLA-JM-H11</strain>
    </source>
</reference>
<dbReference type="InterPro" id="IPR018389">
    <property type="entry name" value="DctP_fam"/>
</dbReference>
<evidence type="ECO:0000256" key="1">
    <source>
        <dbReference type="ARBA" id="ARBA00022729"/>
    </source>
</evidence>
<protein>
    <submittedName>
        <fullName evidence="3">TRAP transporter substrate-binding protein</fullName>
    </submittedName>
</protein>
<dbReference type="PIRSF" id="PIRSF006470">
    <property type="entry name" value="DctB"/>
    <property type="match status" value="1"/>
</dbReference>
<keyword evidence="1 2" id="KW-0732">Signal</keyword>
<gene>
    <name evidence="3" type="ORF">WMO24_06410</name>
</gene>
<organism evidence="3 4">
    <name type="scientific">Ruthenibacterium intestinale</name>
    <dbReference type="NCBI Taxonomy" id="3133163"/>
    <lineage>
        <taxon>Bacteria</taxon>
        <taxon>Bacillati</taxon>
        <taxon>Bacillota</taxon>
        <taxon>Clostridia</taxon>
        <taxon>Eubacteriales</taxon>
        <taxon>Oscillospiraceae</taxon>
        <taxon>Ruthenibacterium</taxon>
    </lineage>
</organism>
<dbReference type="PANTHER" id="PTHR33376">
    <property type="match status" value="1"/>
</dbReference>
<dbReference type="PROSITE" id="PS51257">
    <property type="entry name" value="PROKAR_LIPOPROTEIN"/>
    <property type="match status" value="1"/>
</dbReference>
<sequence length="355" mass="38936">MKKVLSLVVAAAALLSMLTACGGGASSAAESTASAGSTSQAASATEENGEAIVLRLASNHTEDFVTSLATNRFAELVEEKTNGSVKVECYYNAVLGEEKATIEQAQFGGIDLIRVNISPLAEFVDDYNAILFPYIFTSSEHYWKVLDSEEVGKAMLHSQEMLDNGLYGLCFYDNGTRNFFFTEAEVHNPSDMANLAIRVQESNLMLGMVRAMGANPTSMAASELYSALQTGVVNGAENNLPWYLSMSLNEVAPMITMDEHNRSADLLVISKATMDKLTDEQMAAIQEAADESSLYQRELWAESEKESREECIEKGCTIIDLTDEERQQFMDAVKELNATEGEKYSDIFEKIEAMK</sequence>
<dbReference type="InterPro" id="IPR038404">
    <property type="entry name" value="TRAP_DctP_sf"/>
</dbReference>
<feature type="signal peptide" evidence="2">
    <location>
        <begin position="1"/>
        <end position="22"/>
    </location>
</feature>
<dbReference type="CDD" id="cd13671">
    <property type="entry name" value="PBP2_TRAP_SBP_like_3"/>
    <property type="match status" value="1"/>
</dbReference>
<dbReference type="InterPro" id="IPR004682">
    <property type="entry name" value="TRAP_DctP"/>
</dbReference>
<comment type="caution">
    <text evidence="3">The sequence shown here is derived from an EMBL/GenBank/DDBJ whole genome shotgun (WGS) entry which is preliminary data.</text>
</comment>
<keyword evidence="4" id="KW-1185">Reference proteome</keyword>
<dbReference type="Proteomes" id="UP001477672">
    <property type="component" value="Unassembled WGS sequence"/>
</dbReference>
<proteinExistence type="predicted"/>
<dbReference type="Pfam" id="PF03480">
    <property type="entry name" value="DctP"/>
    <property type="match status" value="1"/>
</dbReference>